<proteinExistence type="predicted"/>
<accession>A0A1F7WPA8</accession>
<gene>
    <name evidence="1" type="ORF">A2112_02750</name>
</gene>
<protein>
    <submittedName>
        <fullName evidence="1">Uncharacterized protein</fullName>
    </submittedName>
</protein>
<sequence length="123" mass="14078">MTELDRDILTVFIETYKFPGRGFDLYLPAKLLQDGGHVTFEATPVESQPRILVQKDGWSKPKPLIVGYYHDDSDDDDYAVEPYEITSISGFFIDPESREPIYVLRCQNDGSVPHVEPGFIFFN</sequence>
<reference evidence="1 2" key="1">
    <citation type="journal article" date="2016" name="Nat. Commun.">
        <title>Thousands of microbial genomes shed light on interconnected biogeochemical processes in an aquifer system.</title>
        <authorList>
            <person name="Anantharaman K."/>
            <person name="Brown C.T."/>
            <person name="Hug L.A."/>
            <person name="Sharon I."/>
            <person name="Castelle C.J."/>
            <person name="Probst A.J."/>
            <person name="Thomas B.C."/>
            <person name="Singh A."/>
            <person name="Wilkins M.J."/>
            <person name="Karaoz U."/>
            <person name="Brodie E.L."/>
            <person name="Williams K.H."/>
            <person name="Hubbard S.S."/>
            <person name="Banfield J.F."/>
        </authorList>
    </citation>
    <scope>NUCLEOTIDE SEQUENCE [LARGE SCALE GENOMIC DNA]</scope>
</reference>
<organism evidence="1 2">
    <name type="scientific">Candidatus Woesebacteria bacterium GWA1_42_12</name>
    <dbReference type="NCBI Taxonomy" id="1802472"/>
    <lineage>
        <taxon>Bacteria</taxon>
        <taxon>Candidatus Woeseibacteriota</taxon>
    </lineage>
</organism>
<evidence type="ECO:0000313" key="2">
    <source>
        <dbReference type="Proteomes" id="UP000177091"/>
    </source>
</evidence>
<dbReference type="AlphaFoldDB" id="A0A1F7WPA8"/>
<comment type="caution">
    <text evidence="1">The sequence shown here is derived from an EMBL/GenBank/DDBJ whole genome shotgun (WGS) entry which is preliminary data.</text>
</comment>
<dbReference type="EMBL" id="MGFK01000017">
    <property type="protein sequence ID" value="OGM04219.1"/>
    <property type="molecule type" value="Genomic_DNA"/>
</dbReference>
<dbReference type="Proteomes" id="UP000177091">
    <property type="component" value="Unassembled WGS sequence"/>
</dbReference>
<name>A0A1F7WPA8_9BACT</name>
<evidence type="ECO:0000313" key="1">
    <source>
        <dbReference type="EMBL" id="OGM04219.1"/>
    </source>
</evidence>